<organism evidence="7 8">
    <name type="scientific">Neolewinella lacunae</name>
    <dbReference type="NCBI Taxonomy" id="1517758"/>
    <lineage>
        <taxon>Bacteria</taxon>
        <taxon>Pseudomonadati</taxon>
        <taxon>Bacteroidota</taxon>
        <taxon>Saprospiria</taxon>
        <taxon>Saprospirales</taxon>
        <taxon>Lewinellaceae</taxon>
        <taxon>Neolewinella</taxon>
    </lineage>
</organism>
<evidence type="ECO:0000256" key="5">
    <source>
        <dbReference type="SAM" id="SignalP"/>
    </source>
</evidence>
<feature type="signal peptide" evidence="5">
    <location>
        <begin position="1"/>
        <end position="19"/>
    </location>
</feature>
<keyword evidence="2 4" id="KW-0479">Metal-binding</keyword>
<evidence type="ECO:0000313" key="7">
    <source>
        <dbReference type="EMBL" id="MBC6995783.1"/>
    </source>
</evidence>
<proteinExistence type="predicted"/>
<dbReference type="Pfam" id="PF13442">
    <property type="entry name" value="Cytochrome_CBB3"/>
    <property type="match status" value="1"/>
</dbReference>
<evidence type="ECO:0000313" key="8">
    <source>
        <dbReference type="Proteomes" id="UP000650081"/>
    </source>
</evidence>
<evidence type="ECO:0000256" key="4">
    <source>
        <dbReference type="PROSITE-ProRule" id="PRU00433"/>
    </source>
</evidence>
<evidence type="ECO:0000256" key="3">
    <source>
        <dbReference type="ARBA" id="ARBA00023004"/>
    </source>
</evidence>
<evidence type="ECO:0000256" key="1">
    <source>
        <dbReference type="ARBA" id="ARBA00022617"/>
    </source>
</evidence>
<keyword evidence="8" id="KW-1185">Reference proteome</keyword>
<dbReference type="InterPro" id="IPR036909">
    <property type="entry name" value="Cyt_c-like_dom_sf"/>
</dbReference>
<dbReference type="Proteomes" id="UP000650081">
    <property type="component" value="Unassembled WGS sequence"/>
</dbReference>
<feature type="domain" description="Cytochrome c" evidence="6">
    <location>
        <begin position="54"/>
        <end position="180"/>
    </location>
</feature>
<dbReference type="PROSITE" id="PS51007">
    <property type="entry name" value="CYTC"/>
    <property type="match status" value="2"/>
</dbReference>
<gene>
    <name evidence="7" type="ORF">H9S92_16575</name>
</gene>
<keyword evidence="3 4" id="KW-0408">Iron</keyword>
<dbReference type="InterPro" id="IPR009056">
    <property type="entry name" value="Cyt_c-like_dom"/>
</dbReference>
<sequence>MKYLLAPLFLLFIAWSARPTTLPVVDADTPLYEVLRALGTPERADVMVRPVAGASAELGRRLVLEGINVNGGQQSAHFKCTSCHNVVREDPILHLPDPAARLAYASANNLPFLPGTTLWGAVNRKSYYNGDYEKKYGDLVKNARRDLRGAIQLCATECAQGQALDEVAMESVVAYLHTIGLRVKDLPETAPSLEQINGAISRKSAENESLVRELEASILTASPATFVLPPTDRNVGYPVAEAPDLAHGEALFQRSCLHCHGQRRYSFFELAESDFHYNYLTKHFPRYTRYSTYQVVRYGTSPIPGKLAYMPHYTAERMSDQQVEDLRAYLASKAVK</sequence>
<feature type="domain" description="Cytochrome c" evidence="6">
    <location>
        <begin position="243"/>
        <end position="334"/>
    </location>
</feature>
<comment type="caution">
    <text evidence="7">The sequence shown here is derived from an EMBL/GenBank/DDBJ whole genome shotgun (WGS) entry which is preliminary data.</text>
</comment>
<dbReference type="GO" id="GO:0046872">
    <property type="term" value="F:metal ion binding"/>
    <property type="evidence" value="ECO:0007669"/>
    <property type="project" value="UniProtKB-KW"/>
</dbReference>
<accession>A0A923PKG0</accession>
<feature type="chain" id="PRO_5037402720" evidence="5">
    <location>
        <begin position="20"/>
        <end position="336"/>
    </location>
</feature>
<dbReference type="EMBL" id="JACSIT010000141">
    <property type="protein sequence ID" value="MBC6995783.1"/>
    <property type="molecule type" value="Genomic_DNA"/>
</dbReference>
<keyword evidence="5" id="KW-0732">Signal</keyword>
<dbReference type="SUPFAM" id="SSF46626">
    <property type="entry name" value="Cytochrome c"/>
    <property type="match status" value="1"/>
</dbReference>
<reference evidence="7" key="1">
    <citation type="submission" date="2020-08" db="EMBL/GenBank/DDBJ databases">
        <title>Lewinella bacteria from marine environments.</title>
        <authorList>
            <person name="Zhong Y."/>
        </authorList>
    </citation>
    <scope>NUCLEOTIDE SEQUENCE</scope>
    <source>
        <strain evidence="7">KCTC 42187</strain>
    </source>
</reference>
<keyword evidence="1 4" id="KW-0349">Heme</keyword>
<dbReference type="AlphaFoldDB" id="A0A923PKG0"/>
<protein>
    <submittedName>
        <fullName evidence="7">Cytochrome c</fullName>
    </submittedName>
</protein>
<evidence type="ECO:0000259" key="6">
    <source>
        <dbReference type="PROSITE" id="PS51007"/>
    </source>
</evidence>
<dbReference type="GO" id="GO:0009055">
    <property type="term" value="F:electron transfer activity"/>
    <property type="evidence" value="ECO:0007669"/>
    <property type="project" value="InterPro"/>
</dbReference>
<name>A0A923PKG0_9BACT</name>
<evidence type="ECO:0000256" key="2">
    <source>
        <dbReference type="ARBA" id="ARBA00022723"/>
    </source>
</evidence>
<dbReference type="GO" id="GO:0020037">
    <property type="term" value="F:heme binding"/>
    <property type="evidence" value="ECO:0007669"/>
    <property type="project" value="InterPro"/>
</dbReference>
<dbReference type="RefSeq" id="WP_187467804.1">
    <property type="nucleotide sequence ID" value="NZ_JACSIT010000141.1"/>
</dbReference>
<dbReference type="Gene3D" id="1.10.760.10">
    <property type="entry name" value="Cytochrome c-like domain"/>
    <property type="match status" value="1"/>
</dbReference>